<accession>A0AAE1JT63</accession>
<dbReference type="EMBL" id="JAWXYG010000004">
    <property type="protein sequence ID" value="KAK4273674.1"/>
    <property type="molecule type" value="Genomic_DNA"/>
</dbReference>
<keyword evidence="1" id="KW-0732">Signal</keyword>
<dbReference type="AlphaFoldDB" id="A0AAE1JT63"/>
<gene>
    <name evidence="2" type="ORF">QN277_017019</name>
</gene>
<reference evidence="2" key="1">
    <citation type="submission" date="2023-10" db="EMBL/GenBank/DDBJ databases">
        <title>Chromosome-level genome of the transformable northern wattle, Acacia crassicarpa.</title>
        <authorList>
            <person name="Massaro I."/>
            <person name="Sinha N.R."/>
            <person name="Poethig S."/>
            <person name="Leichty A.R."/>
        </authorList>
    </citation>
    <scope>NUCLEOTIDE SEQUENCE</scope>
    <source>
        <strain evidence="2">Acra3RX</strain>
        <tissue evidence="2">Leaf</tissue>
    </source>
</reference>
<keyword evidence="3" id="KW-1185">Reference proteome</keyword>
<dbReference type="Proteomes" id="UP001293593">
    <property type="component" value="Unassembled WGS sequence"/>
</dbReference>
<name>A0AAE1JT63_9FABA</name>
<evidence type="ECO:0000313" key="2">
    <source>
        <dbReference type="EMBL" id="KAK4273674.1"/>
    </source>
</evidence>
<comment type="caution">
    <text evidence="2">The sequence shown here is derived from an EMBL/GenBank/DDBJ whole genome shotgun (WGS) entry which is preliminary data.</text>
</comment>
<dbReference type="PANTHER" id="PTHR37078">
    <property type="entry name" value="NODULE CYSTEINE-RICH (NCR) SECRETED PEPTIDE"/>
    <property type="match status" value="1"/>
</dbReference>
<organism evidence="2 3">
    <name type="scientific">Acacia crassicarpa</name>
    <name type="common">northern wattle</name>
    <dbReference type="NCBI Taxonomy" id="499986"/>
    <lineage>
        <taxon>Eukaryota</taxon>
        <taxon>Viridiplantae</taxon>
        <taxon>Streptophyta</taxon>
        <taxon>Embryophyta</taxon>
        <taxon>Tracheophyta</taxon>
        <taxon>Spermatophyta</taxon>
        <taxon>Magnoliopsida</taxon>
        <taxon>eudicotyledons</taxon>
        <taxon>Gunneridae</taxon>
        <taxon>Pentapetalae</taxon>
        <taxon>rosids</taxon>
        <taxon>fabids</taxon>
        <taxon>Fabales</taxon>
        <taxon>Fabaceae</taxon>
        <taxon>Caesalpinioideae</taxon>
        <taxon>mimosoid clade</taxon>
        <taxon>Acacieae</taxon>
        <taxon>Acacia</taxon>
    </lineage>
</organism>
<feature type="signal peptide" evidence="1">
    <location>
        <begin position="1"/>
        <end position="22"/>
    </location>
</feature>
<sequence length="85" mass="8931">MGVGVGVLAFVLLLVIDDAAEATQVLTLRNHAGKRSGGGWHDDDEWRRSVGIVCKCCDGATCTPASASASASACSNLRCLPWKFH</sequence>
<evidence type="ECO:0008006" key="4">
    <source>
        <dbReference type="Google" id="ProtNLM"/>
    </source>
</evidence>
<proteinExistence type="predicted"/>
<evidence type="ECO:0000313" key="3">
    <source>
        <dbReference type="Proteomes" id="UP001293593"/>
    </source>
</evidence>
<evidence type="ECO:0000256" key="1">
    <source>
        <dbReference type="SAM" id="SignalP"/>
    </source>
</evidence>
<dbReference type="PANTHER" id="PTHR37078:SF6">
    <property type="entry name" value="NODULE CYSTEINE-RICH (NCR) SECRETED PEPTIDE"/>
    <property type="match status" value="1"/>
</dbReference>
<protein>
    <recommendedName>
        <fullName evidence="4">Secreted protein</fullName>
    </recommendedName>
</protein>
<feature type="chain" id="PRO_5042113958" description="Secreted protein" evidence="1">
    <location>
        <begin position="23"/>
        <end position="85"/>
    </location>
</feature>